<keyword evidence="1" id="KW-0596">Phosphopantetheine</keyword>
<dbReference type="SUPFAM" id="SSF47336">
    <property type="entry name" value="ACP-like"/>
    <property type="match status" value="1"/>
</dbReference>
<dbReference type="GO" id="GO:0031177">
    <property type="term" value="F:phosphopantetheine binding"/>
    <property type="evidence" value="ECO:0007669"/>
    <property type="project" value="InterPro"/>
</dbReference>
<dbReference type="Gene3D" id="1.10.1200.10">
    <property type="entry name" value="ACP-like"/>
    <property type="match status" value="1"/>
</dbReference>
<feature type="region of interest" description="Disordered" evidence="3">
    <location>
        <begin position="1"/>
        <end position="21"/>
    </location>
</feature>
<feature type="domain" description="Carrier" evidence="4">
    <location>
        <begin position="19"/>
        <end position="96"/>
    </location>
</feature>
<dbReference type="InterPro" id="IPR009081">
    <property type="entry name" value="PP-bd_ACP"/>
</dbReference>
<dbReference type="Pfam" id="PF00550">
    <property type="entry name" value="PP-binding"/>
    <property type="match status" value="1"/>
</dbReference>
<evidence type="ECO:0000259" key="4">
    <source>
        <dbReference type="PROSITE" id="PS50075"/>
    </source>
</evidence>
<comment type="caution">
    <text evidence="5">The sequence shown here is derived from an EMBL/GenBank/DDBJ whole genome shotgun (WGS) entry which is preliminary data.</text>
</comment>
<evidence type="ECO:0000256" key="3">
    <source>
        <dbReference type="SAM" id="MobiDB-lite"/>
    </source>
</evidence>
<name>A0A3A4A206_9ACTN</name>
<dbReference type="AlphaFoldDB" id="A0A3A4A206"/>
<dbReference type="SMART" id="SM01294">
    <property type="entry name" value="PKS_PP_betabranch"/>
    <property type="match status" value="1"/>
</dbReference>
<keyword evidence="6" id="KW-1185">Reference proteome</keyword>
<evidence type="ECO:0000256" key="2">
    <source>
        <dbReference type="ARBA" id="ARBA00022553"/>
    </source>
</evidence>
<dbReference type="SMART" id="SM00823">
    <property type="entry name" value="PKS_PP"/>
    <property type="match status" value="1"/>
</dbReference>
<dbReference type="InterPro" id="IPR020806">
    <property type="entry name" value="PKS_PP-bd"/>
</dbReference>
<evidence type="ECO:0000313" key="5">
    <source>
        <dbReference type="EMBL" id="RJL21487.1"/>
    </source>
</evidence>
<proteinExistence type="predicted"/>
<gene>
    <name evidence="5" type="ORF">D5H75_37250</name>
</gene>
<organism evidence="5 6">
    <name type="scientific">Bailinhaonella thermotolerans</name>
    <dbReference type="NCBI Taxonomy" id="1070861"/>
    <lineage>
        <taxon>Bacteria</taxon>
        <taxon>Bacillati</taxon>
        <taxon>Actinomycetota</taxon>
        <taxon>Actinomycetes</taxon>
        <taxon>Streptosporangiales</taxon>
        <taxon>Streptosporangiaceae</taxon>
        <taxon>Bailinhaonella</taxon>
    </lineage>
</organism>
<keyword evidence="2" id="KW-0597">Phosphoprotein</keyword>
<dbReference type="EMBL" id="QZEY01000025">
    <property type="protein sequence ID" value="RJL21487.1"/>
    <property type="molecule type" value="Genomic_DNA"/>
</dbReference>
<reference evidence="5 6" key="1">
    <citation type="submission" date="2018-09" db="EMBL/GenBank/DDBJ databases">
        <title>YIM 75507 draft genome.</title>
        <authorList>
            <person name="Tang S."/>
            <person name="Feng Y."/>
        </authorList>
    </citation>
    <scope>NUCLEOTIDE SEQUENCE [LARGE SCALE GENOMIC DNA]</scope>
    <source>
        <strain evidence="5 6">YIM 75507</strain>
    </source>
</reference>
<sequence>MTGAVTGTAAGTPAPGTGHPVGTIERWLAERVGEYVLRPPEEIDPTAAIAGYGMDSVYNLSLCGDIESEFGLEVDPTLVWEHPTIEAIAAHLRARMAG</sequence>
<dbReference type="Proteomes" id="UP000265768">
    <property type="component" value="Unassembled WGS sequence"/>
</dbReference>
<accession>A0A3A4A206</accession>
<dbReference type="PROSITE" id="PS50075">
    <property type="entry name" value="CARRIER"/>
    <property type="match status" value="1"/>
</dbReference>
<dbReference type="OrthoDB" id="9023404at2"/>
<evidence type="ECO:0000256" key="1">
    <source>
        <dbReference type="ARBA" id="ARBA00022450"/>
    </source>
</evidence>
<dbReference type="InterPro" id="IPR036736">
    <property type="entry name" value="ACP-like_sf"/>
</dbReference>
<evidence type="ECO:0000313" key="6">
    <source>
        <dbReference type="Proteomes" id="UP000265768"/>
    </source>
</evidence>
<protein>
    <submittedName>
        <fullName evidence="5">Acyl carrier protein</fullName>
    </submittedName>
</protein>